<organism evidence="2">
    <name type="scientific">Culicoides sonorensis</name>
    <name type="common">Biting midge</name>
    <dbReference type="NCBI Taxonomy" id="179676"/>
    <lineage>
        <taxon>Eukaryota</taxon>
        <taxon>Metazoa</taxon>
        <taxon>Ecdysozoa</taxon>
        <taxon>Arthropoda</taxon>
        <taxon>Hexapoda</taxon>
        <taxon>Insecta</taxon>
        <taxon>Pterygota</taxon>
        <taxon>Neoptera</taxon>
        <taxon>Endopterygota</taxon>
        <taxon>Diptera</taxon>
        <taxon>Nematocera</taxon>
        <taxon>Chironomoidea</taxon>
        <taxon>Ceratopogonidae</taxon>
        <taxon>Ceratopogoninae</taxon>
        <taxon>Culicoides</taxon>
        <taxon>Monoculicoides</taxon>
    </lineage>
</organism>
<evidence type="ECO:0000313" key="2">
    <source>
        <dbReference type="EMBL" id="SSX21013.1"/>
    </source>
</evidence>
<name>A0A336LWH3_CULSO</name>
<reference evidence="1" key="1">
    <citation type="submission" date="2018-04" db="EMBL/GenBank/DDBJ databases">
        <authorList>
            <person name="Go L.Y."/>
            <person name="Mitchell J.A."/>
        </authorList>
    </citation>
    <scope>NUCLEOTIDE SEQUENCE</scope>
    <source>
        <tissue evidence="1">Whole organism</tissue>
    </source>
</reference>
<proteinExistence type="predicted"/>
<reference evidence="2" key="2">
    <citation type="submission" date="2018-07" db="EMBL/GenBank/DDBJ databases">
        <authorList>
            <person name="Quirk P.G."/>
            <person name="Krulwich T.A."/>
        </authorList>
    </citation>
    <scope>NUCLEOTIDE SEQUENCE</scope>
</reference>
<evidence type="ECO:0000313" key="1">
    <source>
        <dbReference type="EMBL" id="SSX00633.1"/>
    </source>
</evidence>
<dbReference type="AlphaFoldDB" id="A0A336LWH3"/>
<sequence length="656" mass="76762">MVISCLNFALNFKIFHDIFSKREKEKPNLKNARIRNSYLPQLNSKKDIYKKNPMEVEYSSIAGCYFTTSNIQKEAINRKLIKTAQKIHSSNFTSILDAIQVYKNSIDTEFYGVFAIPKNQVGEKKAYKLEKWFAICILKKNNQTFDTQDKHEKTDKETENNSAGTFDRNILIKFTEKLLQDHFCKEFFDFDIIQSDDMQSMSHAWSVALQSIQKPEITLQVFNRTVVENAFADEKSIRSKEKLETVLDSFDILLAVMPNYTFGKTQFEVLCKKINSENFRPSSGDTVDLRVRILKTIVNLNENGQKIDDKIKTEVFDKENGFLKKEKDLYINTITDLDQELKVKWSNKYVSLGCLKLAINDRIKYLKYKNKLLPNSVTVDQVFQLLHHYELVENVTKLQNKKKAIEKKIQVYKKTEQVKKSKKSKYKHRNLIDKIEYCNFKLRIRDECHFEHLIDILVCKRLEIETREIFKLFEIAKQNISETMINKILQILLSIPTYNNLTFKKFPSEFINYITGESQNLLIDLIEKGYFGNNYCNGLATFLVSVLTENEDKKLRSRALDLLKASKNSLNNPFKAIIHTETLIHNESKWNIFTTENPKKSILDNVKSGYSLTIDCFEFLAKSNFDENFLMIIETIINRDLQTLPNFFVDAIKKKQ</sequence>
<gene>
    <name evidence="2" type="primary">CSON003241</name>
</gene>
<protein>
    <submittedName>
        <fullName evidence="2">CSON003241 protein</fullName>
    </submittedName>
</protein>
<dbReference type="EMBL" id="UFQS01000157">
    <property type="protein sequence ID" value="SSX00633.1"/>
    <property type="molecule type" value="Genomic_DNA"/>
</dbReference>
<accession>A0A336LWH3</accession>
<dbReference type="VEuPathDB" id="VectorBase:CSON003241"/>
<dbReference type="EMBL" id="UFQT01000157">
    <property type="protein sequence ID" value="SSX21013.1"/>
    <property type="molecule type" value="Genomic_DNA"/>
</dbReference>